<sequence>MKGKRGGDLGGGGTGYPNFETAQYFLKSMRNGEQVSSNSRIKLGDVTTLSNSEISKAAKQCRSYAKNRCAIVTGTLLCLNSLLSQTAETHTQKQT</sequence>
<evidence type="ECO:0000313" key="1">
    <source>
        <dbReference type="EMBL" id="KAK3797983.1"/>
    </source>
</evidence>
<keyword evidence="2" id="KW-1185">Reference proteome</keyword>
<name>A0AAE1E9L3_9GAST</name>
<protein>
    <submittedName>
        <fullName evidence="1">Uncharacterized protein</fullName>
    </submittedName>
</protein>
<dbReference type="Proteomes" id="UP001283361">
    <property type="component" value="Unassembled WGS sequence"/>
</dbReference>
<dbReference type="AlphaFoldDB" id="A0AAE1E9L3"/>
<accession>A0AAE1E9L3</accession>
<evidence type="ECO:0000313" key="2">
    <source>
        <dbReference type="Proteomes" id="UP001283361"/>
    </source>
</evidence>
<proteinExistence type="predicted"/>
<dbReference type="EMBL" id="JAWDGP010000726">
    <property type="protein sequence ID" value="KAK3797983.1"/>
    <property type="molecule type" value="Genomic_DNA"/>
</dbReference>
<organism evidence="1 2">
    <name type="scientific">Elysia crispata</name>
    <name type="common">lettuce slug</name>
    <dbReference type="NCBI Taxonomy" id="231223"/>
    <lineage>
        <taxon>Eukaryota</taxon>
        <taxon>Metazoa</taxon>
        <taxon>Spiralia</taxon>
        <taxon>Lophotrochozoa</taxon>
        <taxon>Mollusca</taxon>
        <taxon>Gastropoda</taxon>
        <taxon>Heterobranchia</taxon>
        <taxon>Euthyneura</taxon>
        <taxon>Panpulmonata</taxon>
        <taxon>Sacoglossa</taxon>
        <taxon>Placobranchoidea</taxon>
        <taxon>Plakobranchidae</taxon>
        <taxon>Elysia</taxon>
    </lineage>
</organism>
<reference evidence="1" key="1">
    <citation type="journal article" date="2023" name="G3 (Bethesda)">
        <title>A reference genome for the long-term kleptoplast-retaining sea slug Elysia crispata morphotype clarki.</title>
        <authorList>
            <person name="Eastman K.E."/>
            <person name="Pendleton A.L."/>
            <person name="Shaikh M.A."/>
            <person name="Suttiyut T."/>
            <person name="Ogas R."/>
            <person name="Tomko P."/>
            <person name="Gavelis G."/>
            <person name="Widhalm J.R."/>
            <person name="Wisecaver J.H."/>
        </authorList>
    </citation>
    <scope>NUCLEOTIDE SEQUENCE</scope>
    <source>
        <strain evidence="1">ECLA1</strain>
    </source>
</reference>
<comment type="caution">
    <text evidence="1">The sequence shown here is derived from an EMBL/GenBank/DDBJ whole genome shotgun (WGS) entry which is preliminary data.</text>
</comment>
<gene>
    <name evidence="1" type="ORF">RRG08_008455</name>
</gene>